<dbReference type="PROSITE" id="PS50817">
    <property type="entry name" value="INTEIN_N_TER"/>
    <property type="match status" value="1"/>
</dbReference>
<dbReference type="InterPro" id="IPR006141">
    <property type="entry name" value="Intein_N"/>
</dbReference>
<dbReference type="Pfam" id="PF03837">
    <property type="entry name" value="RecT"/>
    <property type="match status" value="1"/>
</dbReference>
<dbReference type="GO" id="GO:0016539">
    <property type="term" value="P:intein-mediated protein splicing"/>
    <property type="evidence" value="ECO:0007669"/>
    <property type="project" value="InterPro"/>
</dbReference>
<dbReference type="AlphaFoldDB" id="A0A098BJR0"/>
<dbReference type="Proteomes" id="UP000042997">
    <property type="component" value="Unassembled WGS sequence"/>
</dbReference>
<dbReference type="SUPFAM" id="SSF51294">
    <property type="entry name" value="Hedgehog/intein (Hint) domain"/>
    <property type="match status" value="1"/>
</dbReference>
<reference evidence="2 3" key="1">
    <citation type="journal article" date="2014" name="Genome Announc.">
        <title>Draft Genome Sequence of Propane- and Butane-Oxidizing Actinobacterium Rhodococcus ruber IEGM 231.</title>
        <authorList>
            <person name="Ivshina I.B."/>
            <person name="Kuyukina M.S."/>
            <person name="Krivoruchko A.V."/>
            <person name="Barbe V."/>
            <person name="Fischer C."/>
        </authorList>
    </citation>
    <scope>NUCLEOTIDE SEQUENCE [LARGE SCALE GENOMIC DNA]</scope>
</reference>
<evidence type="ECO:0000313" key="3">
    <source>
        <dbReference type="Proteomes" id="UP000042997"/>
    </source>
</evidence>
<dbReference type="InterPro" id="IPR018330">
    <property type="entry name" value="RecT_fam"/>
</dbReference>
<protein>
    <submittedName>
        <fullName evidence="2">Uncharacterized protein</fullName>
    </submittedName>
</protein>
<dbReference type="GO" id="GO:0006259">
    <property type="term" value="P:DNA metabolic process"/>
    <property type="evidence" value="ECO:0007669"/>
    <property type="project" value="InterPro"/>
</dbReference>
<evidence type="ECO:0000313" key="2">
    <source>
        <dbReference type="EMBL" id="CDZ88933.1"/>
    </source>
</evidence>
<sequence>MTSQEIATRHGSDLAIDADQTFWNDKQVAALRQLGVGSANNGDLAVFFHQCQRTGLDPFARQIYMIERQGKQTIQTGIDGFRLIARRAVDRTRETLGYEDTLWCGKDGKWMDVWLSTDAPAAAKVTVIRNGERYPAIALYSEYAGLKRDGSPTQMWATKPALMLAKCFDEDTEILTDKGFMHFSKVSGEKIMQVTDHGLEAVDAVPFVQDYAGEMVTLDGDMLNFSVTPNHDMVTTFGKVEAGAMYATTTTRGLWSIPMVAPGSDVDEPTVADEDLRLAGYIVADGWHNGHRLFNVSVSRQYKRDALRALSPEGVRTVHSKGAVAEGDRPVRSNFDKELFTFDASRVARFLDRDKAIDVSGFYGLSQRQVRIFVDAWQEFDGHTNRKTGVRRVYMTRPGHVAAFETLAVMAGYSVNVPRERESDLSDNVGHSITISEPKPIRVVKDNTTGRPSLTLTENATGRVWCVTVPSGKVVVRRGGFSMVCGNCAEALALRKAFPQDLSGLYTVDEMQQADNNASNVTPLPQRSRARQVEAAPAPEREPVDIDALTAQVENSEGLDELRNIWKIVADLDDSVAGELRDKIMAQQVEIKNRAAIAEAEVEPSHEAAVEAEIVEAS</sequence>
<dbReference type="EMBL" id="CCSD01000056">
    <property type="protein sequence ID" value="CDZ88933.1"/>
    <property type="molecule type" value="Genomic_DNA"/>
</dbReference>
<dbReference type="GO" id="GO:0003677">
    <property type="term" value="F:DNA binding"/>
    <property type="evidence" value="ECO:0007669"/>
    <property type="project" value="InterPro"/>
</dbReference>
<proteinExistence type="predicted"/>
<gene>
    <name evidence="2" type="ORF">RHRU231_450100</name>
</gene>
<dbReference type="RefSeq" id="WP_052455271.1">
    <property type="nucleotide sequence ID" value="NZ_JAPWIU010000061.1"/>
</dbReference>
<name>A0A098BJR0_9NOCA</name>
<organism evidence="2 3">
    <name type="scientific">Rhodococcus ruber</name>
    <dbReference type="NCBI Taxonomy" id="1830"/>
    <lineage>
        <taxon>Bacteria</taxon>
        <taxon>Bacillati</taxon>
        <taxon>Actinomycetota</taxon>
        <taxon>Actinomycetes</taxon>
        <taxon>Mycobacteriales</taxon>
        <taxon>Nocardiaceae</taxon>
        <taxon>Rhodococcus</taxon>
    </lineage>
</organism>
<dbReference type="InterPro" id="IPR036844">
    <property type="entry name" value="Hint_dom_sf"/>
</dbReference>
<dbReference type="OrthoDB" id="3191611at2"/>
<feature type="region of interest" description="Disordered" evidence="1">
    <location>
        <begin position="517"/>
        <end position="540"/>
    </location>
</feature>
<accession>A0A098BJR0</accession>
<evidence type="ECO:0000256" key="1">
    <source>
        <dbReference type="SAM" id="MobiDB-lite"/>
    </source>
</evidence>